<reference evidence="3" key="2">
    <citation type="submission" date="2015-01" db="EMBL/GenBank/DDBJ databases">
        <title>Evolutionary Origins and Diversification of the Mycorrhizal Mutualists.</title>
        <authorList>
            <consortium name="DOE Joint Genome Institute"/>
            <consortium name="Mycorrhizal Genomics Consortium"/>
            <person name="Kohler A."/>
            <person name="Kuo A."/>
            <person name="Nagy L.G."/>
            <person name="Floudas D."/>
            <person name="Copeland A."/>
            <person name="Barry K.W."/>
            <person name="Cichocki N."/>
            <person name="Veneault-Fourrey C."/>
            <person name="LaButti K."/>
            <person name="Lindquist E.A."/>
            <person name="Lipzen A."/>
            <person name="Lundell T."/>
            <person name="Morin E."/>
            <person name="Murat C."/>
            <person name="Riley R."/>
            <person name="Ohm R."/>
            <person name="Sun H."/>
            <person name="Tunlid A."/>
            <person name="Henrissat B."/>
            <person name="Grigoriev I.V."/>
            <person name="Hibbett D.S."/>
            <person name="Martin F."/>
        </authorList>
    </citation>
    <scope>NUCLEOTIDE SEQUENCE [LARGE SCALE GENOMIC DNA]</scope>
    <source>
        <strain evidence="3">LaAM-08-1</strain>
    </source>
</reference>
<name>A0A0C9XDE2_9AGAR</name>
<feature type="compositionally biased region" description="Polar residues" evidence="1">
    <location>
        <begin position="60"/>
        <end position="81"/>
    </location>
</feature>
<evidence type="ECO:0000313" key="2">
    <source>
        <dbReference type="EMBL" id="KIJ99538.1"/>
    </source>
</evidence>
<feature type="compositionally biased region" description="Basic residues" evidence="1">
    <location>
        <begin position="1"/>
        <end position="10"/>
    </location>
</feature>
<evidence type="ECO:0000256" key="1">
    <source>
        <dbReference type="SAM" id="MobiDB-lite"/>
    </source>
</evidence>
<feature type="region of interest" description="Disordered" evidence="1">
    <location>
        <begin position="1"/>
        <end position="108"/>
    </location>
</feature>
<feature type="compositionally biased region" description="Low complexity" evidence="1">
    <location>
        <begin position="11"/>
        <end position="23"/>
    </location>
</feature>
<dbReference type="OrthoDB" id="10500502at2759"/>
<organism evidence="2 3">
    <name type="scientific">Laccaria amethystina LaAM-08-1</name>
    <dbReference type="NCBI Taxonomy" id="1095629"/>
    <lineage>
        <taxon>Eukaryota</taxon>
        <taxon>Fungi</taxon>
        <taxon>Dikarya</taxon>
        <taxon>Basidiomycota</taxon>
        <taxon>Agaricomycotina</taxon>
        <taxon>Agaricomycetes</taxon>
        <taxon>Agaricomycetidae</taxon>
        <taxon>Agaricales</taxon>
        <taxon>Agaricineae</taxon>
        <taxon>Hydnangiaceae</taxon>
        <taxon>Laccaria</taxon>
    </lineage>
</organism>
<protein>
    <submittedName>
        <fullName evidence="2">Uncharacterized protein</fullName>
    </submittedName>
</protein>
<dbReference type="Proteomes" id="UP000054477">
    <property type="component" value="Unassembled WGS sequence"/>
</dbReference>
<feature type="compositionally biased region" description="Basic and acidic residues" evidence="1">
    <location>
        <begin position="88"/>
        <end position="99"/>
    </location>
</feature>
<keyword evidence="3" id="KW-1185">Reference proteome</keyword>
<proteinExistence type="predicted"/>
<gene>
    <name evidence="2" type="ORF">K443DRAFT_8347</name>
</gene>
<reference evidence="2 3" key="1">
    <citation type="submission" date="2014-04" db="EMBL/GenBank/DDBJ databases">
        <authorList>
            <consortium name="DOE Joint Genome Institute"/>
            <person name="Kuo A."/>
            <person name="Kohler A."/>
            <person name="Nagy L.G."/>
            <person name="Floudas D."/>
            <person name="Copeland A."/>
            <person name="Barry K.W."/>
            <person name="Cichocki N."/>
            <person name="Veneault-Fourrey C."/>
            <person name="LaButti K."/>
            <person name="Lindquist E.A."/>
            <person name="Lipzen A."/>
            <person name="Lundell T."/>
            <person name="Morin E."/>
            <person name="Murat C."/>
            <person name="Sun H."/>
            <person name="Tunlid A."/>
            <person name="Henrissat B."/>
            <person name="Grigoriev I.V."/>
            <person name="Hibbett D.S."/>
            <person name="Martin F."/>
            <person name="Nordberg H.P."/>
            <person name="Cantor M.N."/>
            <person name="Hua S.X."/>
        </authorList>
    </citation>
    <scope>NUCLEOTIDE SEQUENCE [LARGE SCALE GENOMIC DNA]</scope>
    <source>
        <strain evidence="2 3">LaAM-08-1</strain>
    </source>
</reference>
<dbReference type="EMBL" id="KN838645">
    <property type="protein sequence ID" value="KIJ99538.1"/>
    <property type="molecule type" value="Genomic_DNA"/>
</dbReference>
<accession>A0A0C9XDE2</accession>
<dbReference type="HOGENOM" id="CLU_2197373_0_0_1"/>
<sequence>MARGRGRRAAAPRPTAGRRAAPANSREDPSSGEDFDFTHLDEQSADEDVQHVQRTPAAGSATSTRPVTPSEQASESSQSRTAPDIDFFYERGSKVHPDKWNSLTPGRR</sequence>
<evidence type="ECO:0000313" key="3">
    <source>
        <dbReference type="Proteomes" id="UP000054477"/>
    </source>
</evidence>
<dbReference type="AlphaFoldDB" id="A0A0C9XDE2"/>